<dbReference type="PANTHER" id="PTHR23506">
    <property type="entry name" value="GH10249P"/>
    <property type="match status" value="1"/>
</dbReference>
<keyword evidence="4 6" id="KW-1133">Transmembrane helix</keyword>
<reference evidence="7" key="1">
    <citation type="submission" date="2022-11" db="UniProtKB">
        <authorList>
            <consortium name="EnsemblMetazoa"/>
        </authorList>
    </citation>
    <scope>IDENTIFICATION</scope>
</reference>
<dbReference type="RefSeq" id="XP_038074022.1">
    <property type="nucleotide sequence ID" value="XM_038218094.1"/>
</dbReference>
<comment type="subcellular location">
    <subcellularLocation>
        <location evidence="1">Membrane</location>
        <topology evidence="1">Multi-pass membrane protein</topology>
    </subcellularLocation>
</comment>
<feature type="transmembrane region" description="Helical" evidence="6">
    <location>
        <begin position="306"/>
        <end position="325"/>
    </location>
</feature>
<organism evidence="7 8">
    <name type="scientific">Patiria miniata</name>
    <name type="common">Bat star</name>
    <name type="synonym">Asterina miniata</name>
    <dbReference type="NCBI Taxonomy" id="46514"/>
    <lineage>
        <taxon>Eukaryota</taxon>
        <taxon>Metazoa</taxon>
        <taxon>Echinodermata</taxon>
        <taxon>Eleutherozoa</taxon>
        <taxon>Asterozoa</taxon>
        <taxon>Asteroidea</taxon>
        <taxon>Valvatacea</taxon>
        <taxon>Valvatida</taxon>
        <taxon>Asterinidae</taxon>
        <taxon>Patiria</taxon>
    </lineage>
</organism>
<dbReference type="AlphaFoldDB" id="A0A914BF15"/>
<feature type="transmembrane region" description="Helical" evidence="6">
    <location>
        <begin position="392"/>
        <end position="417"/>
    </location>
</feature>
<evidence type="ECO:0000313" key="7">
    <source>
        <dbReference type="EnsemblMetazoa" id="XP_038074022.1"/>
    </source>
</evidence>
<feature type="transmembrane region" description="Helical" evidence="6">
    <location>
        <begin position="188"/>
        <end position="207"/>
    </location>
</feature>
<keyword evidence="8" id="KW-1185">Reference proteome</keyword>
<feature type="transmembrane region" description="Helical" evidence="6">
    <location>
        <begin position="64"/>
        <end position="82"/>
    </location>
</feature>
<proteinExistence type="predicted"/>
<evidence type="ECO:0000256" key="3">
    <source>
        <dbReference type="ARBA" id="ARBA00022692"/>
    </source>
</evidence>
<dbReference type="Pfam" id="PF07690">
    <property type="entry name" value="MFS_1"/>
    <property type="match status" value="1"/>
</dbReference>
<evidence type="ECO:0000256" key="4">
    <source>
        <dbReference type="ARBA" id="ARBA00022989"/>
    </source>
</evidence>
<dbReference type="SUPFAM" id="SSF103473">
    <property type="entry name" value="MFS general substrate transporter"/>
    <property type="match status" value="1"/>
</dbReference>
<feature type="transmembrane region" description="Helical" evidence="6">
    <location>
        <begin position="94"/>
        <end position="112"/>
    </location>
</feature>
<evidence type="ECO:0008006" key="9">
    <source>
        <dbReference type="Google" id="ProtNLM"/>
    </source>
</evidence>
<dbReference type="GO" id="GO:0016020">
    <property type="term" value="C:membrane"/>
    <property type="evidence" value="ECO:0007669"/>
    <property type="project" value="UniProtKB-SubCell"/>
</dbReference>
<dbReference type="OrthoDB" id="10169404at2759"/>
<evidence type="ECO:0000256" key="1">
    <source>
        <dbReference type="ARBA" id="ARBA00004141"/>
    </source>
</evidence>
<keyword evidence="5 6" id="KW-0472">Membrane</keyword>
<evidence type="ECO:0000256" key="6">
    <source>
        <dbReference type="SAM" id="Phobius"/>
    </source>
</evidence>
<accession>A0A914BF15</accession>
<feature type="transmembrane region" description="Helical" evidence="6">
    <location>
        <begin position="236"/>
        <end position="259"/>
    </location>
</feature>
<feature type="transmembrane region" description="Helical" evidence="6">
    <location>
        <begin position="124"/>
        <end position="145"/>
    </location>
</feature>
<keyword evidence="2" id="KW-0813">Transport</keyword>
<evidence type="ECO:0000313" key="8">
    <source>
        <dbReference type="Proteomes" id="UP000887568"/>
    </source>
</evidence>
<protein>
    <recommendedName>
        <fullName evidence="9">Major facilitator superfamily (MFS) profile domain-containing protein</fullName>
    </recommendedName>
</protein>
<dbReference type="GeneID" id="119742071"/>
<evidence type="ECO:0000256" key="5">
    <source>
        <dbReference type="ARBA" id="ARBA00023136"/>
    </source>
</evidence>
<dbReference type="InterPro" id="IPR011701">
    <property type="entry name" value="MFS"/>
</dbReference>
<sequence length="464" mass="50138">MANFVVGTEKWLRILTSIGAMYLECSLWGAVQPLVSEWDWAMNNVTREPTESQTSDGNEIETRTSFTVAAIFFAMGLVEIILSPITGMVADRCGFDVMILLSLLCGVSQSLLFGCFDASVVTVLIYRILGGASSALSQTIGIARIRDVYTSESRECSTAIAVGMSKMAAGYFAALITGELYHFMKHRVFLLFLPVCLILIIGVLLTFRNGNFHSKTELKGEDEGKQHLSSKLRWRVVFDVQLIILCICFFVTGLGVTALDPSLAVWMKSVYGAGAAPVGFILGVCGLVTLIANITSGQVLHILKDWSWIFCMTSLCITGLPLVLINFSPDIVSAGVALCGFFSGLSAVRFTLILLCTTIANSRYPQACGHVFGIVNIGWAAPFLVGPLLAPYMFGSTCAVCIIGAACIASAPLAIFLRQPDSNQGLNLMDCCADDHGEYKVLTKNDGVPFAYDISEETLQPKVK</sequence>
<feature type="transmembrane region" description="Helical" evidence="6">
    <location>
        <begin position="271"/>
        <end position="294"/>
    </location>
</feature>
<dbReference type="EnsemblMetazoa" id="XM_038218094.1">
    <property type="protein sequence ID" value="XP_038074022.1"/>
    <property type="gene ID" value="LOC119742071"/>
</dbReference>
<dbReference type="PANTHER" id="PTHR23506:SF23">
    <property type="entry name" value="GH10249P"/>
    <property type="match status" value="1"/>
</dbReference>
<name>A0A914BF15_PATMI</name>
<dbReference type="Proteomes" id="UP000887568">
    <property type="component" value="Unplaced"/>
</dbReference>
<dbReference type="InterPro" id="IPR050930">
    <property type="entry name" value="MFS_Vesicular_Transporter"/>
</dbReference>
<evidence type="ECO:0000256" key="2">
    <source>
        <dbReference type="ARBA" id="ARBA00022448"/>
    </source>
</evidence>
<feature type="transmembrane region" description="Helical" evidence="6">
    <location>
        <begin position="331"/>
        <end position="355"/>
    </location>
</feature>
<feature type="transmembrane region" description="Helical" evidence="6">
    <location>
        <begin position="367"/>
        <end position="386"/>
    </location>
</feature>
<keyword evidence="3 6" id="KW-0812">Transmembrane</keyword>
<dbReference type="Gene3D" id="1.20.1250.20">
    <property type="entry name" value="MFS general substrate transporter like domains"/>
    <property type="match status" value="2"/>
</dbReference>
<dbReference type="GO" id="GO:0022857">
    <property type="term" value="F:transmembrane transporter activity"/>
    <property type="evidence" value="ECO:0007669"/>
    <property type="project" value="InterPro"/>
</dbReference>
<dbReference type="InterPro" id="IPR036259">
    <property type="entry name" value="MFS_trans_sf"/>
</dbReference>